<feature type="compositionally biased region" description="Basic and acidic residues" evidence="2">
    <location>
        <begin position="257"/>
        <end position="277"/>
    </location>
</feature>
<proteinExistence type="predicted"/>
<accession>A0A9D4UWB0</accession>
<feature type="compositionally biased region" description="Basic and acidic residues" evidence="2">
    <location>
        <begin position="337"/>
        <end position="351"/>
    </location>
</feature>
<gene>
    <name evidence="3" type="ORF">GOP47_0009202</name>
</gene>
<dbReference type="EMBL" id="JABFUD020000009">
    <property type="protein sequence ID" value="KAI5075126.1"/>
    <property type="molecule type" value="Genomic_DNA"/>
</dbReference>
<evidence type="ECO:0000256" key="2">
    <source>
        <dbReference type="SAM" id="MobiDB-lite"/>
    </source>
</evidence>
<name>A0A9D4UWB0_ADICA</name>
<feature type="coiled-coil region" evidence="1">
    <location>
        <begin position="90"/>
        <end position="142"/>
    </location>
</feature>
<evidence type="ECO:0000256" key="1">
    <source>
        <dbReference type="SAM" id="Coils"/>
    </source>
</evidence>
<feature type="coiled-coil region" evidence="1">
    <location>
        <begin position="16"/>
        <end position="61"/>
    </location>
</feature>
<feature type="region of interest" description="Disordered" evidence="2">
    <location>
        <begin position="215"/>
        <end position="234"/>
    </location>
</feature>
<keyword evidence="4" id="KW-1185">Reference proteome</keyword>
<dbReference type="AlphaFoldDB" id="A0A9D4UWB0"/>
<evidence type="ECO:0000313" key="4">
    <source>
        <dbReference type="Proteomes" id="UP000886520"/>
    </source>
</evidence>
<dbReference type="OrthoDB" id="1915286at2759"/>
<feature type="compositionally biased region" description="Basic residues" evidence="2">
    <location>
        <begin position="362"/>
        <end position="371"/>
    </location>
</feature>
<keyword evidence="1" id="KW-0175">Coiled coil</keyword>
<feature type="region of interest" description="Disordered" evidence="2">
    <location>
        <begin position="312"/>
        <end position="399"/>
    </location>
</feature>
<reference evidence="3" key="1">
    <citation type="submission" date="2021-01" db="EMBL/GenBank/DDBJ databases">
        <title>Adiantum capillus-veneris genome.</title>
        <authorList>
            <person name="Fang Y."/>
            <person name="Liao Q."/>
        </authorList>
    </citation>
    <scope>NUCLEOTIDE SEQUENCE</scope>
    <source>
        <strain evidence="3">H3</strain>
        <tissue evidence="3">Leaf</tissue>
    </source>
</reference>
<protein>
    <submittedName>
        <fullName evidence="3">Uncharacterized protein</fullName>
    </submittedName>
</protein>
<evidence type="ECO:0000313" key="3">
    <source>
        <dbReference type="EMBL" id="KAI5075126.1"/>
    </source>
</evidence>
<feature type="region of interest" description="Disordered" evidence="2">
    <location>
        <begin position="247"/>
        <end position="294"/>
    </location>
</feature>
<comment type="caution">
    <text evidence="3">The sequence shown here is derived from an EMBL/GenBank/DDBJ whole genome shotgun (WGS) entry which is preliminary data.</text>
</comment>
<feature type="compositionally biased region" description="Basic and acidic residues" evidence="2">
    <location>
        <begin position="285"/>
        <end position="294"/>
    </location>
</feature>
<organism evidence="3 4">
    <name type="scientific">Adiantum capillus-veneris</name>
    <name type="common">Maidenhair fern</name>
    <dbReference type="NCBI Taxonomy" id="13818"/>
    <lineage>
        <taxon>Eukaryota</taxon>
        <taxon>Viridiplantae</taxon>
        <taxon>Streptophyta</taxon>
        <taxon>Embryophyta</taxon>
        <taxon>Tracheophyta</taxon>
        <taxon>Polypodiopsida</taxon>
        <taxon>Polypodiidae</taxon>
        <taxon>Polypodiales</taxon>
        <taxon>Pteridineae</taxon>
        <taxon>Pteridaceae</taxon>
        <taxon>Vittarioideae</taxon>
        <taxon>Adiantum</taxon>
    </lineage>
</organism>
<sequence>MDQHSPIVATDFLEYVAFLEDELERRKLQMDAAQSKHDDEKACLKAQKEVALDRLREAREESLSLKNVDAQTKSMVYDMKNDFFETGCLLEEELKREKVLEEKVHSLEVELEMRNNLLDHRWRRHEKARKQLEKENAILKKKATLGWMLGCLSEVYMLSEPKGAASSLLKMVRSIQRELESENVVADCINDPLHVKLEHVEREISRLIQCVKAAPHSNDSKNNQSSKNRSEEEGPCFFITVRKANHKGEGVMSKAGDMQEEKGDNVREEVDEKESKTRRQQQQEVEEKLQSTQEEIKQTLGRLEASMGQLLEGKQGPQVPSPAQEQQQEGGDPPHQASEEQQPHVQERSIDDLILSRARMPSGKKKTRKAKQAAPSAATVTNNTKPFLPAGHRLSWGRV</sequence>
<dbReference type="Proteomes" id="UP000886520">
    <property type="component" value="Chromosome 9"/>
</dbReference>